<sequence length="135" mass="15199">MDTRKILGGLKTGVKGSALVLALAGSLLATTGCTSDNGSGSAISVDDQPTPIRFEGQSTPVLLPRTNLYIFLTSSRPLYMRDGVYYQYYQDHWYRSEDLKGPWEAIDGDQIPDLLQNLPPDYYYDNFPYKLRKDH</sequence>
<evidence type="ECO:0000313" key="2">
    <source>
        <dbReference type="EMBL" id="EES52862.1"/>
    </source>
</evidence>
<dbReference type="Proteomes" id="UP000009374">
    <property type="component" value="Unassembled WGS sequence"/>
</dbReference>
<name>C6HXN3_9BACT</name>
<evidence type="ECO:0008006" key="4">
    <source>
        <dbReference type="Google" id="ProtNLM"/>
    </source>
</evidence>
<dbReference type="AlphaFoldDB" id="C6HXN3"/>
<keyword evidence="3" id="KW-1185">Reference proteome</keyword>
<evidence type="ECO:0000313" key="3">
    <source>
        <dbReference type="Proteomes" id="UP000009374"/>
    </source>
</evidence>
<dbReference type="PROSITE" id="PS51257">
    <property type="entry name" value="PROKAR_LIPOPROTEIN"/>
    <property type="match status" value="1"/>
</dbReference>
<feature type="signal peptide" evidence="1">
    <location>
        <begin position="1"/>
        <end position="29"/>
    </location>
</feature>
<feature type="chain" id="PRO_5002965543" description="Lipoprotein" evidence="1">
    <location>
        <begin position="30"/>
        <end position="135"/>
    </location>
</feature>
<reference evidence="2 3" key="1">
    <citation type="journal article" date="2009" name="Appl. Environ. Microbiol.">
        <title>Community genomic and proteomic analyses of chemoautotrophic iron-oxidizing "Leptospirillum rubarum" (Group II) and "Leptospirillum ferrodiazotrophum" (Group III) bacteria in acid mine drainage biofilms.</title>
        <authorList>
            <person name="Goltsman D.S."/>
            <person name="Denef V.J."/>
            <person name="Singer S.W."/>
            <person name="VerBerkmoes N.C."/>
            <person name="Lefsrud M."/>
            <person name="Mueller R.S."/>
            <person name="Dick G.J."/>
            <person name="Sun C.L."/>
            <person name="Wheeler K.E."/>
            <person name="Zemla A."/>
            <person name="Baker B.J."/>
            <person name="Hauser L."/>
            <person name="Land M."/>
            <person name="Shah M.B."/>
            <person name="Thelen M.P."/>
            <person name="Hettich R.L."/>
            <person name="Banfield J.F."/>
        </authorList>
    </citation>
    <scope>NUCLEOTIDE SEQUENCE [LARGE SCALE GENOMIC DNA]</scope>
</reference>
<organism evidence="2 3">
    <name type="scientific">Leptospirillum ferrodiazotrophum</name>
    <dbReference type="NCBI Taxonomy" id="412449"/>
    <lineage>
        <taxon>Bacteria</taxon>
        <taxon>Pseudomonadati</taxon>
        <taxon>Nitrospirota</taxon>
        <taxon>Nitrospiria</taxon>
        <taxon>Nitrospirales</taxon>
        <taxon>Nitrospiraceae</taxon>
        <taxon>Leptospirillum</taxon>
    </lineage>
</organism>
<protein>
    <recommendedName>
        <fullName evidence="4">Lipoprotein</fullName>
    </recommendedName>
</protein>
<evidence type="ECO:0000256" key="1">
    <source>
        <dbReference type="SAM" id="SignalP"/>
    </source>
</evidence>
<proteinExistence type="predicted"/>
<keyword evidence="1" id="KW-0732">Signal</keyword>
<gene>
    <name evidence="2" type="ORF">UBAL3_92050231</name>
</gene>
<dbReference type="EMBL" id="GG693873">
    <property type="protein sequence ID" value="EES52862.1"/>
    <property type="molecule type" value="Genomic_DNA"/>
</dbReference>
<accession>C6HXN3</accession>